<reference evidence="2 3" key="1">
    <citation type="journal article" date="2015" name="MBio">
        <title>Genome sequence of the Drosophila melanogaster male-killing Spiroplasma strain MSRO endosymbiont.</title>
        <authorList>
            <person name="Paredes J.C."/>
            <person name="Herren J.K."/>
            <person name="Schupfer F."/>
            <person name="Marin R."/>
            <person name="Claverol S."/>
            <person name="Kuo C.H."/>
            <person name="Lemaitre B."/>
            <person name="Beven L."/>
        </authorList>
    </citation>
    <scope>NUCLEOTIDE SEQUENCE [LARGE SCALE GENOMIC DNA]</scope>
    <source>
        <strain evidence="2 3">MSRO</strain>
    </source>
</reference>
<dbReference type="Gene3D" id="3.40.50.10810">
    <property type="entry name" value="Tandem AAA-ATPase domain"/>
    <property type="match status" value="1"/>
</dbReference>
<evidence type="ECO:0000313" key="2">
    <source>
        <dbReference type="EMBL" id="PQM31025.1"/>
    </source>
</evidence>
<keyword evidence="2" id="KW-0378">Hydrolase</keyword>
<sequence>MAMTNQDQITFTPYQTNAVIKEIVALLDYSRDVVNVDETILNTLEKTPLIIESYFDFKGKEIMLRPIFRYGTITIDLLNQINDDSKIVLRDIYQEQQYLTFLKQIGFVKKSNYLILNDLNYVIKLLSEHITTVETLSQIFYIDNFKNVRLVDFNVNSSTINVNQKNNWLEFNFQVADIDYHNLSKILGAINKGNKYHQLTNGGIIDLQEQTLQKFASLINQFDFQEEQFATGKLQLPKYYALTIYNNLDLWSEFNCTFNFDFDHLITKIKNLKENKFSVPTTLESVMCDFQKKGYFWLKTLASLGFGGILADEMGLGKTLQTISFILKEYELNPNMAPVLIIVPASLIYNWKNEINQFAPVLKTLVIDGERKTRELLFSKINDVQVIITSYPLLRRDISYYHQFQFQYCFLDEAQHIKNPQSINAKIIGTLNIATRFALTGTPIENNLTELWSIFNFILPGFLFQHHYFQKRYEIPVIREQNKAIKKELLQKIAPFILRRLKKDVMSELPPKIEHKILVEMTDRQKKIYAAFATAARTRRD</sequence>
<keyword evidence="2" id="KW-0347">Helicase</keyword>
<proteinExistence type="predicted"/>
<dbReference type="AlphaFoldDB" id="A0A2P6FC30"/>
<dbReference type="SMART" id="SM00487">
    <property type="entry name" value="DEXDc"/>
    <property type="match status" value="1"/>
</dbReference>
<dbReference type="InterPro" id="IPR038718">
    <property type="entry name" value="SNF2-like_sf"/>
</dbReference>
<name>A0A2P6FC30_9MOLU</name>
<dbReference type="Pfam" id="PF00176">
    <property type="entry name" value="SNF2-rel_dom"/>
    <property type="match status" value="1"/>
</dbReference>
<dbReference type="InterPro" id="IPR000330">
    <property type="entry name" value="SNF2_N"/>
</dbReference>
<dbReference type="Pfam" id="PF08455">
    <property type="entry name" value="SNF2_assoc"/>
    <property type="match status" value="1"/>
</dbReference>
<keyword evidence="3" id="KW-1185">Reference proteome</keyword>
<keyword evidence="2" id="KW-0067">ATP-binding</keyword>
<gene>
    <name evidence="2" type="ORF">SMSRO_SF008230</name>
</gene>
<dbReference type="PANTHER" id="PTHR10799">
    <property type="entry name" value="SNF2/RAD54 HELICASE FAMILY"/>
    <property type="match status" value="1"/>
</dbReference>
<dbReference type="InterPro" id="IPR013663">
    <property type="entry name" value="Helicase_SWF/SNF/SWI_bac"/>
</dbReference>
<comment type="caution">
    <text evidence="2">The sequence shown here is derived from an EMBL/GenBank/DDBJ whole genome shotgun (WGS) entry which is preliminary data.</text>
</comment>
<dbReference type="STRING" id="2138.SMSRO_v1c07900"/>
<evidence type="ECO:0000313" key="3">
    <source>
        <dbReference type="Proteomes" id="UP000031565"/>
    </source>
</evidence>
<feature type="domain" description="Helicase ATP-binding" evidence="1">
    <location>
        <begin position="299"/>
        <end position="461"/>
    </location>
</feature>
<dbReference type="SUPFAM" id="SSF52540">
    <property type="entry name" value="P-loop containing nucleoside triphosphate hydrolases"/>
    <property type="match status" value="1"/>
</dbReference>
<dbReference type="EMBL" id="JTLV02000001">
    <property type="protein sequence ID" value="PQM31025.1"/>
    <property type="molecule type" value="Genomic_DNA"/>
</dbReference>
<dbReference type="InterPro" id="IPR027417">
    <property type="entry name" value="P-loop_NTPase"/>
</dbReference>
<dbReference type="Proteomes" id="UP000031565">
    <property type="component" value="Unassembled WGS sequence"/>
</dbReference>
<organism evidence="2 3">
    <name type="scientific">Spiroplasma poulsonii</name>
    <dbReference type="NCBI Taxonomy" id="2138"/>
    <lineage>
        <taxon>Bacteria</taxon>
        <taxon>Bacillati</taxon>
        <taxon>Mycoplasmatota</taxon>
        <taxon>Mollicutes</taxon>
        <taxon>Entomoplasmatales</taxon>
        <taxon>Spiroplasmataceae</taxon>
        <taxon>Spiroplasma</taxon>
    </lineage>
</organism>
<evidence type="ECO:0000259" key="1">
    <source>
        <dbReference type="PROSITE" id="PS51192"/>
    </source>
</evidence>
<dbReference type="Gene3D" id="3.40.50.300">
    <property type="entry name" value="P-loop containing nucleotide triphosphate hydrolases"/>
    <property type="match status" value="1"/>
</dbReference>
<dbReference type="GO" id="GO:0004386">
    <property type="term" value="F:helicase activity"/>
    <property type="evidence" value="ECO:0007669"/>
    <property type="project" value="UniProtKB-KW"/>
</dbReference>
<dbReference type="GO" id="GO:0005524">
    <property type="term" value="F:ATP binding"/>
    <property type="evidence" value="ECO:0007669"/>
    <property type="project" value="InterPro"/>
</dbReference>
<dbReference type="OrthoDB" id="9760715at2"/>
<keyword evidence="2" id="KW-0547">Nucleotide-binding</keyword>
<dbReference type="CDD" id="cd18012">
    <property type="entry name" value="DEXQc_arch_SWI2_SNF2"/>
    <property type="match status" value="1"/>
</dbReference>
<dbReference type="PROSITE" id="PS51192">
    <property type="entry name" value="HELICASE_ATP_BIND_1"/>
    <property type="match status" value="1"/>
</dbReference>
<accession>A0A2P6FC30</accession>
<protein>
    <submittedName>
        <fullName evidence="2">ATP-dependent helicase HepA</fullName>
    </submittedName>
</protein>
<dbReference type="InterPro" id="IPR014001">
    <property type="entry name" value="Helicase_ATP-bd"/>
</dbReference>